<dbReference type="eggNOG" id="COG4962">
    <property type="taxonomic scope" value="Bacteria"/>
</dbReference>
<dbReference type="InterPro" id="IPR001482">
    <property type="entry name" value="T2SS/T4SS_dom"/>
</dbReference>
<evidence type="ECO:0000313" key="4">
    <source>
        <dbReference type="Proteomes" id="UP000017747"/>
    </source>
</evidence>
<dbReference type="PANTHER" id="PTHR30486:SF15">
    <property type="entry name" value="TYPE II_IV SECRETION SYSTEM ATPASE"/>
    <property type="match status" value="1"/>
</dbReference>
<comment type="caution">
    <text evidence="3">The sequence shown here is derived from an EMBL/GenBank/DDBJ whole genome shotgun (WGS) entry which is preliminary data.</text>
</comment>
<evidence type="ECO:0000313" key="3">
    <source>
        <dbReference type="EMBL" id="ETA82092.1"/>
    </source>
</evidence>
<evidence type="ECO:0000259" key="2">
    <source>
        <dbReference type="Pfam" id="PF00437"/>
    </source>
</evidence>
<reference evidence="3 4" key="1">
    <citation type="journal article" date="2014" name="Genome Announc.">
        <title>Genome Sequence of Youngiibacter fragilis, the Type Strain of the Genus Youngiibacter.</title>
        <authorList>
            <person name="Wawrik C.B."/>
            <person name="Callaghan A.V."/>
            <person name="Stamps B.W."/>
            <person name="Wawrik B."/>
        </authorList>
    </citation>
    <scope>NUCLEOTIDE SEQUENCE [LARGE SCALE GENOMIC DNA]</scope>
    <source>
        <strain evidence="3 4">232.1</strain>
    </source>
</reference>
<protein>
    <submittedName>
        <fullName evidence="3">Type II secretion system protein E</fullName>
    </submittedName>
</protein>
<accession>V7IB65</accession>
<dbReference type="EMBL" id="AXUN02000043">
    <property type="protein sequence ID" value="ETA82092.1"/>
    <property type="molecule type" value="Genomic_DNA"/>
</dbReference>
<gene>
    <name evidence="3" type="ORF">T472_0202990</name>
</gene>
<feature type="domain" description="Bacterial type II secretion system protein E" evidence="2">
    <location>
        <begin position="115"/>
        <end position="392"/>
    </location>
</feature>
<name>V7IB65_9CLOT</name>
<evidence type="ECO:0000256" key="1">
    <source>
        <dbReference type="ARBA" id="ARBA00006611"/>
    </source>
</evidence>
<comment type="similarity">
    <text evidence="1">Belongs to the GSP E family.</text>
</comment>
<dbReference type="PATRIC" id="fig|994573.3.peg.559"/>
<dbReference type="Proteomes" id="UP000017747">
    <property type="component" value="Unassembled WGS sequence"/>
</dbReference>
<dbReference type="Gene3D" id="3.30.450.380">
    <property type="match status" value="1"/>
</dbReference>
<sequence length="476" mass="52764">DNYNIQEREESSMAFGTFGVNGIKKTEPIKDEKDSTMELLAKKKKELDDLSFEVLGNVIDQITLSTDSSDMIQKRTVQDKVNETVNNILFETKRHLSLGDKQRVCNSVMDEIYGYGPITTLLNDPTVTEVMVNGPKNIFVERGGKITKTEHSFRDDRHVMHIIDKIISPLGRRVDESSPLVDARLPDGSRVNIIIPPLSIKGPSITIRKFSVDPYTLEDLISFGTLNADMAKLLRASVRGRVNVLVSGGTGSGKTTLLNVLSGFIPNDERIVTVEDAAELQLQQEHVVTLEARPANIEGKGRITIRDLVVNTLRMRPDRIVVGEVRSGEALDMLQAMNTGHDGSLTTIHANTPRDSLARLETMVMMSGMELPSRAIREQVTSAINLIVQVARFTDGTRKITKITEIVGMESDTITLQDIYVFRQDGFNERGGVIGKHIPTGIVPNFLEKIKAHGDNIPASVFKTVDLSAESSQRRY</sequence>
<dbReference type="InterPro" id="IPR050921">
    <property type="entry name" value="T4SS_GSP_E_ATPase"/>
</dbReference>
<dbReference type="AlphaFoldDB" id="V7IB65"/>
<dbReference type="STRING" id="994573.T472_0202990"/>
<dbReference type="GO" id="GO:0016887">
    <property type="term" value="F:ATP hydrolysis activity"/>
    <property type="evidence" value="ECO:0007669"/>
    <property type="project" value="InterPro"/>
</dbReference>
<organism evidence="3 4">
    <name type="scientific">Youngiibacter fragilis 232.1</name>
    <dbReference type="NCBI Taxonomy" id="994573"/>
    <lineage>
        <taxon>Bacteria</taxon>
        <taxon>Bacillati</taxon>
        <taxon>Bacillota</taxon>
        <taxon>Clostridia</taxon>
        <taxon>Eubacteriales</taxon>
        <taxon>Clostridiaceae</taxon>
        <taxon>Youngiibacter</taxon>
    </lineage>
</organism>
<dbReference type="Gene3D" id="3.40.50.300">
    <property type="entry name" value="P-loop containing nucleotide triphosphate hydrolases"/>
    <property type="match status" value="1"/>
</dbReference>
<feature type="non-terminal residue" evidence="3">
    <location>
        <position position="1"/>
    </location>
</feature>
<dbReference type="InterPro" id="IPR027417">
    <property type="entry name" value="P-loop_NTPase"/>
</dbReference>
<dbReference type="Pfam" id="PF00437">
    <property type="entry name" value="T2SSE"/>
    <property type="match status" value="1"/>
</dbReference>
<proteinExistence type="inferred from homology"/>
<dbReference type="PANTHER" id="PTHR30486">
    <property type="entry name" value="TWITCHING MOTILITY PROTEIN PILT"/>
    <property type="match status" value="1"/>
</dbReference>
<dbReference type="SUPFAM" id="SSF52540">
    <property type="entry name" value="P-loop containing nucleoside triphosphate hydrolases"/>
    <property type="match status" value="1"/>
</dbReference>
<dbReference type="CDD" id="cd01130">
    <property type="entry name" value="VirB11-like_ATPase"/>
    <property type="match status" value="1"/>
</dbReference>
<keyword evidence="4" id="KW-1185">Reference proteome</keyword>